<keyword evidence="2" id="KW-0547">Nucleotide-binding</keyword>
<accession>A0A1D1VSR6</accession>
<keyword evidence="4" id="KW-0067">ATP-binding</keyword>
<keyword evidence="7" id="KW-1185">Reference proteome</keyword>
<organism evidence="6 7">
    <name type="scientific">Ramazzottius varieornatus</name>
    <name type="common">Water bear</name>
    <name type="synonym">Tardigrade</name>
    <dbReference type="NCBI Taxonomy" id="947166"/>
    <lineage>
        <taxon>Eukaryota</taxon>
        <taxon>Metazoa</taxon>
        <taxon>Ecdysozoa</taxon>
        <taxon>Tardigrada</taxon>
        <taxon>Eutardigrada</taxon>
        <taxon>Parachela</taxon>
        <taxon>Hypsibioidea</taxon>
        <taxon>Ramazzottiidae</taxon>
        <taxon>Ramazzottius</taxon>
    </lineage>
</organism>
<dbReference type="InterPro" id="IPR007373">
    <property type="entry name" value="Thiamin_PyroPKinase_B1-bd"/>
</dbReference>
<dbReference type="Proteomes" id="UP000186922">
    <property type="component" value="Unassembled WGS sequence"/>
</dbReference>
<dbReference type="PANTHER" id="PTHR13622:SF8">
    <property type="entry name" value="THIAMIN PYROPHOSPHOKINASE 1"/>
    <property type="match status" value="1"/>
</dbReference>
<evidence type="ECO:0000256" key="2">
    <source>
        <dbReference type="ARBA" id="ARBA00022741"/>
    </source>
</evidence>
<dbReference type="EMBL" id="BDGG01000008">
    <property type="protein sequence ID" value="GAV02778.1"/>
    <property type="molecule type" value="Genomic_DNA"/>
</dbReference>
<keyword evidence="1" id="KW-0808">Transferase</keyword>
<name>A0A1D1VSR6_RAMVA</name>
<dbReference type="InterPro" id="IPR007371">
    <property type="entry name" value="TPK_catalytic"/>
</dbReference>
<dbReference type="AlphaFoldDB" id="A0A1D1VSR6"/>
<sequence length="272" mass="29972">MMSRSIRLLDCLRPSACRIALIFLHTELSVADFAVHRKKIEILWRNAVFKCAADSGANFLYRHLCTDANGKPDPRSTWLPDLICGDFDSAEPEVLKFFKSFPSVRIEKTPDQDATDFTKALKLVGEILRNRSECGEPDGLNSSSSNVDMIVAVCSGRGRFDHSMGNINTLFSSAQYTNLPVILMSETDMQYVIPGGTAQTMILDTGLEGPYCGLLPLSGPSIVSTSGLQWNLFNETLSFGGLISTSNSLDRETVMVKCSEPLLWTMSVKNLK</sequence>
<keyword evidence="3" id="KW-0418">Kinase</keyword>
<dbReference type="GO" id="GO:0006772">
    <property type="term" value="P:thiamine metabolic process"/>
    <property type="evidence" value="ECO:0007669"/>
    <property type="project" value="InterPro"/>
</dbReference>
<dbReference type="SMART" id="SM00983">
    <property type="entry name" value="TPK_B1_binding"/>
    <property type="match status" value="1"/>
</dbReference>
<dbReference type="Pfam" id="PF04265">
    <property type="entry name" value="TPK_B1_binding"/>
    <property type="match status" value="1"/>
</dbReference>
<evidence type="ECO:0000256" key="4">
    <source>
        <dbReference type="ARBA" id="ARBA00022840"/>
    </source>
</evidence>
<evidence type="ECO:0000313" key="7">
    <source>
        <dbReference type="Proteomes" id="UP000186922"/>
    </source>
</evidence>
<dbReference type="GO" id="GO:0004788">
    <property type="term" value="F:thiamine diphosphokinase activity"/>
    <property type="evidence" value="ECO:0007669"/>
    <property type="project" value="InterPro"/>
</dbReference>
<evidence type="ECO:0000313" key="6">
    <source>
        <dbReference type="EMBL" id="GAV02778.1"/>
    </source>
</evidence>
<dbReference type="OrthoDB" id="25149at2759"/>
<dbReference type="Gene3D" id="2.60.120.320">
    <property type="entry name" value="Thiamin pyrophosphokinase, thiamin-binding domain"/>
    <property type="match status" value="1"/>
</dbReference>
<dbReference type="GO" id="GO:0005524">
    <property type="term" value="F:ATP binding"/>
    <property type="evidence" value="ECO:0007669"/>
    <property type="project" value="UniProtKB-KW"/>
</dbReference>
<comment type="caution">
    <text evidence="6">The sequence shown here is derived from an EMBL/GenBank/DDBJ whole genome shotgun (WGS) entry which is preliminary data.</text>
</comment>
<reference evidence="6 7" key="1">
    <citation type="journal article" date="2016" name="Nat. Commun.">
        <title>Extremotolerant tardigrade genome and improved radiotolerance of human cultured cells by tardigrade-unique protein.</title>
        <authorList>
            <person name="Hashimoto T."/>
            <person name="Horikawa D.D."/>
            <person name="Saito Y."/>
            <person name="Kuwahara H."/>
            <person name="Kozuka-Hata H."/>
            <person name="Shin-I T."/>
            <person name="Minakuchi Y."/>
            <person name="Ohishi K."/>
            <person name="Motoyama A."/>
            <person name="Aizu T."/>
            <person name="Enomoto A."/>
            <person name="Kondo K."/>
            <person name="Tanaka S."/>
            <person name="Hara Y."/>
            <person name="Koshikawa S."/>
            <person name="Sagara H."/>
            <person name="Miura T."/>
            <person name="Yokobori S."/>
            <person name="Miyagawa K."/>
            <person name="Suzuki Y."/>
            <person name="Kubo T."/>
            <person name="Oyama M."/>
            <person name="Kohara Y."/>
            <person name="Fujiyama A."/>
            <person name="Arakawa K."/>
            <person name="Katayama T."/>
            <person name="Toyoda A."/>
            <person name="Kunieda T."/>
        </authorList>
    </citation>
    <scope>NUCLEOTIDE SEQUENCE [LARGE SCALE GENOMIC DNA]</scope>
    <source>
        <strain evidence="6 7">YOKOZUNA-1</strain>
    </source>
</reference>
<dbReference type="PANTHER" id="PTHR13622">
    <property type="entry name" value="THIAMIN PYROPHOSPHOKINASE"/>
    <property type="match status" value="1"/>
</dbReference>
<evidence type="ECO:0000256" key="3">
    <source>
        <dbReference type="ARBA" id="ARBA00022777"/>
    </source>
</evidence>
<dbReference type="SUPFAM" id="SSF63999">
    <property type="entry name" value="Thiamin pyrophosphokinase, catalytic domain"/>
    <property type="match status" value="1"/>
</dbReference>
<dbReference type="STRING" id="947166.A0A1D1VSR6"/>
<dbReference type="InterPro" id="IPR036759">
    <property type="entry name" value="TPK_catalytic_sf"/>
</dbReference>
<protein>
    <recommendedName>
        <fullName evidence="5">Thiamin pyrophosphokinase thiamin-binding domain-containing protein</fullName>
    </recommendedName>
</protein>
<dbReference type="CDD" id="cd07995">
    <property type="entry name" value="TPK"/>
    <property type="match status" value="1"/>
</dbReference>
<dbReference type="NCBIfam" id="TIGR01378">
    <property type="entry name" value="thi_PPkinase"/>
    <property type="match status" value="1"/>
</dbReference>
<dbReference type="InterPro" id="IPR036371">
    <property type="entry name" value="TPK_B1-bd_sf"/>
</dbReference>
<dbReference type="GO" id="GO:0030975">
    <property type="term" value="F:thiamine binding"/>
    <property type="evidence" value="ECO:0007669"/>
    <property type="project" value="InterPro"/>
</dbReference>
<gene>
    <name evidence="6" type="primary">RvY_13302-1</name>
    <name evidence="6" type="synonym">RvY_13302.1</name>
    <name evidence="6" type="ORF">RvY_13302</name>
</gene>
<feature type="domain" description="Thiamin pyrophosphokinase thiamin-binding" evidence="5">
    <location>
        <begin position="206"/>
        <end position="262"/>
    </location>
</feature>
<dbReference type="FunFam" id="2.60.120.320:FF:000001">
    <property type="entry name" value="Thiamine pyrophosphokinase"/>
    <property type="match status" value="1"/>
</dbReference>
<dbReference type="Gene3D" id="3.40.50.10240">
    <property type="entry name" value="Thiamin pyrophosphokinase, catalytic domain"/>
    <property type="match status" value="1"/>
</dbReference>
<dbReference type="SUPFAM" id="SSF63862">
    <property type="entry name" value="Thiamin pyrophosphokinase, substrate-binding domain"/>
    <property type="match status" value="1"/>
</dbReference>
<dbReference type="Pfam" id="PF04263">
    <property type="entry name" value="TPK_catalytic"/>
    <property type="match status" value="1"/>
</dbReference>
<evidence type="ECO:0000259" key="5">
    <source>
        <dbReference type="SMART" id="SM00983"/>
    </source>
</evidence>
<dbReference type="GO" id="GO:0016301">
    <property type="term" value="F:kinase activity"/>
    <property type="evidence" value="ECO:0007669"/>
    <property type="project" value="UniProtKB-KW"/>
</dbReference>
<dbReference type="GO" id="GO:0009229">
    <property type="term" value="P:thiamine diphosphate biosynthetic process"/>
    <property type="evidence" value="ECO:0007669"/>
    <property type="project" value="InterPro"/>
</dbReference>
<dbReference type="InterPro" id="IPR006282">
    <property type="entry name" value="Thi_PPkinase"/>
</dbReference>
<proteinExistence type="predicted"/>
<evidence type="ECO:0000256" key="1">
    <source>
        <dbReference type="ARBA" id="ARBA00022679"/>
    </source>
</evidence>